<protein>
    <submittedName>
        <fullName evidence="7">Dioxygenase</fullName>
    </submittedName>
</protein>
<dbReference type="Proteomes" id="UP001151081">
    <property type="component" value="Unassembled WGS sequence"/>
</dbReference>
<reference evidence="7 8" key="1">
    <citation type="submission" date="2021-04" db="EMBL/GenBank/DDBJ databases">
        <title>Genome analysis of Polyangium sp.</title>
        <authorList>
            <person name="Li Y."/>
            <person name="Wang J."/>
        </authorList>
    </citation>
    <scope>NUCLEOTIDE SEQUENCE [LARGE SCALE GENOMIC DNA]</scope>
    <source>
        <strain evidence="7 8">SDU14</strain>
    </source>
</reference>
<dbReference type="InterPro" id="IPR004183">
    <property type="entry name" value="Xdiol_dOase_suB"/>
</dbReference>
<evidence type="ECO:0000313" key="7">
    <source>
        <dbReference type="EMBL" id="MDC3988305.1"/>
    </source>
</evidence>
<comment type="similarity">
    <text evidence="2">Belongs to the DODA-type extradiol aromatic ring-opening dioxygenase family.</text>
</comment>
<dbReference type="AlphaFoldDB" id="A0A9X3XF50"/>
<feature type="domain" description="Extradiol ring-cleavage dioxygenase class III enzyme subunit B" evidence="6">
    <location>
        <begin position="56"/>
        <end position="292"/>
    </location>
</feature>
<name>A0A9X3XF50_9BACT</name>
<dbReference type="PROSITE" id="PS51318">
    <property type="entry name" value="TAT"/>
    <property type="match status" value="1"/>
</dbReference>
<organism evidence="7 8">
    <name type="scientific">Polyangium jinanense</name>
    <dbReference type="NCBI Taxonomy" id="2829994"/>
    <lineage>
        <taxon>Bacteria</taxon>
        <taxon>Pseudomonadati</taxon>
        <taxon>Myxococcota</taxon>
        <taxon>Polyangia</taxon>
        <taxon>Polyangiales</taxon>
        <taxon>Polyangiaceae</taxon>
        <taxon>Polyangium</taxon>
    </lineage>
</organism>
<keyword evidence="3" id="KW-0479">Metal-binding</keyword>
<evidence type="ECO:0000256" key="1">
    <source>
        <dbReference type="ARBA" id="ARBA00001947"/>
    </source>
</evidence>
<comment type="cofactor">
    <cofactor evidence="1">
        <name>Zn(2+)</name>
        <dbReference type="ChEBI" id="CHEBI:29105"/>
    </cofactor>
</comment>
<evidence type="ECO:0000256" key="2">
    <source>
        <dbReference type="ARBA" id="ARBA00007581"/>
    </source>
</evidence>
<dbReference type="InterPro" id="IPR006311">
    <property type="entry name" value="TAT_signal"/>
</dbReference>
<dbReference type="GO" id="GO:0008198">
    <property type="term" value="F:ferrous iron binding"/>
    <property type="evidence" value="ECO:0007669"/>
    <property type="project" value="InterPro"/>
</dbReference>
<proteinExistence type="inferred from homology"/>
<evidence type="ECO:0000313" key="8">
    <source>
        <dbReference type="Proteomes" id="UP001151081"/>
    </source>
</evidence>
<dbReference type="RefSeq" id="WP_272428960.1">
    <property type="nucleotide sequence ID" value="NZ_JAGTJJ010000069.1"/>
</dbReference>
<comment type="caution">
    <text evidence="7">The sequence shown here is derived from an EMBL/GenBank/DDBJ whole genome shotgun (WGS) entry which is preliminary data.</text>
</comment>
<keyword evidence="5" id="KW-0560">Oxidoreductase</keyword>
<dbReference type="PANTHER" id="PTHR30096">
    <property type="entry name" value="4,5-DOPA DIOXYGENASE EXTRADIOL-LIKE PROTEIN"/>
    <property type="match status" value="1"/>
</dbReference>
<dbReference type="CDD" id="cd07363">
    <property type="entry name" value="45_DOPA_Dioxygenase"/>
    <property type="match status" value="1"/>
</dbReference>
<evidence type="ECO:0000256" key="4">
    <source>
        <dbReference type="ARBA" id="ARBA00022833"/>
    </source>
</evidence>
<gene>
    <name evidence="7" type="ORF">KEG57_47995</name>
</gene>
<dbReference type="SUPFAM" id="SSF53213">
    <property type="entry name" value="LigB-like"/>
    <property type="match status" value="1"/>
</dbReference>
<keyword evidence="7" id="KW-0223">Dioxygenase</keyword>
<dbReference type="GO" id="GO:0008270">
    <property type="term" value="F:zinc ion binding"/>
    <property type="evidence" value="ECO:0007669"/>
    <property type="project" value="InterPro"/>
</dbReference>
<keyword evidence="8" id="KW-1185">Reference proteome</keyword>
<accession>A0A9X3XF50</accession>
<keyword evidence="4" id="KW-0862">Zinc</keyword>
<dbReference type="Pfam" id="PF02900">
    <property type="entry name" value="LigB"/>
    <property type="match status" value="1"/>
</dbReference>
<dbReference type="InterPro" id="IPR014436">
    <property type="entry name" value="Extradiol_dOase_DODA"/>
</dbReference>
<evidence type="ECO:0000259" key="6">
    <source>
        <dbReference type="Pfam" id="PF02900"/>
    </source>
</evidence>
<evidence type="ECO:0000256" key="5">
    <source>
        <dbReference type="ARBA" id="ARBA00023002"/>
    </source>
</evidence>
<sequence length="313" mass="33558">MSQEREEGLTRRQAIVAGIAGAATIAALPGALGSAAEPSADEHQKPSVPGRLPVVFLPHGGGPWPFVDVGMGKAEFDELASYLRSIRALPKSPPWALLVISAHWEEPVPTVMTAERPPMFYDYYGFPPESYTLQWPASGAPELAARVQELLGGAGFQTATNAKRGFDHGTFVPLKLTYPDAEVPTIQLSLKLGLDPEEHLAMGRALAPLRDEGVFILGSGMTYHNMRGFRDPSAGAVSEAFDAWLRETMALPSNERDARLAAWASAPAARLAHPREEHLLPLMVVAGAAGADRGTTAYNGAVWGKRLSAYHFG</sequence>
<dbReference type="Gene3D" id="3.40.830.10">
    <property type="entry name" value="LigB-like"/>
    <property type="match status" value="1"/>
</dbReference>
<dbReference type="EMBL" id="JAGTJJ010000069">
    <property type="protein sequence ID" value="MDC3988305.1"/>
    <property type="molecule type" value="Genomic_DNA"/>
</dbReference>
<dbReference type="GO" id="GO:0016702">
    <property type="term" value="F:oxidoreductase activity, acting on single donors with incorporation of molecular oxygen, incorporation of two atoms of oxygen"/>
    <property type="evidence" value="ECO:0007669"/>
    <property type="project" value="UniProtKB-ARBA"/>
</dbReference>
<evidence type="ECO:0000256" key="3">
    <source>
        <dbReference type="ARBA" id="ARBA00022723"/>
    </source>
</evidence>
<dbReference type="PANTHER" id="PTHR30096:SF0">
    <property type="entry name" value="4,5-DOPA DIOXYGENASE EXTRADIOL-LIKE PROTEIN"/>
    <property type="match status" value="1"/>
</dbReference>